<feature type="transmembrane region" description="Helical" evidence="1">
    <location>
        <begin position="198"/>
        <end position="217"/>
    </location>
</feature>
<name>A0A7D6Z010_9NOCA</name>
<proteinExistence type="predicted"/>
<protein>
    <submittedName>
        <fullName evidence="2">DUF1275 domain-containing protein</fullName>
    </submittedName>
</protein>
<dbReference type="Proteomes" id="UP000515512">
    <property type="component" value="Chromosome"/>
</dbReference>
<dbReference type="InterPro" id="IPR010699">
    <property type="entry name" value="DUF1275"/>
</dbReference>
<feature type="transmembrane region" description="Helical" evidence="1">
    <location>
        <begin position="61"/>
        <end position="81"/>
    </location>
</feature>
<evidence type="ECO:0000313" key="2">
    <source>
        <dbReference type="EMBL" id="QLY28986.1"/>
    </source>
</evidence>
<keyword evidence="1" id="KW-0812">Transmembrane</keyword>
<accession>A0A7D6Z010</accession>
<dbReference type="AlphaFoldDB" id="A0A7D6Z010"/>
<reference evidence="2 3" key="1">
    <citation type="submission" date="2020-07" db="EMBL/GenBank/DDBJ databases">
        <authorList>
            <person name="Zhuang K."/>
            <person name="Ran Y."/>
        </authorList>
    </citation>
    <scope>NUCLEOTIDE SEQUENCE [LARGE SCALE GENOMIC DNA]</scope>
    <source>
        <strain evidence="2 3">WCH-YHL-001</strain>
    </source>
</reference>
<dbReference type="RefSeq" id="WP_181580192.1">
    <property type="nucleotide sequence ID" value="NZ_CP059399.1"/>
</dbReference>
<feature type="transmembrane region" description="Helical" evidence="1">
    <location>
        <begin position="93"/>
        <end position="115"/>
    </location>
</feature>
<dbReference type="EMBL" id="CP059399">
    <property type="protein sequence ID" value="QLY28986.1"/>
    <property type="molecule type" value="Genomic_DNA"/>
</dbReference>
<evidence type="ECO:0000256" key="1">
    <source>
        <dbReference type="SAM" id="Phobius"/>
    </source>
</evidence>
<feature type="transmembrane region" description="Helical" evidence="1">
    <location>
        <begin position="172"/>
        <end position="191"/>
    </location>
</feature>
<organism evidence="2 3">
    <name type="scientific">Nocardia huaxiensis</name>
    <dbReference type="NCBI Taxonomy" id="2755382"/>
    <lineage>
        <taxon>Bacteria</taxon>
        <taxon>Bacillati</taxon>
        <taxon>Actinomycetota</taxon>
        <taxon>Actinomycetes</taxon>
        <taxon>Mycobacteriales</taxon>
        <taxon>Nocardiaceae</taxon>
        <taxon>Nocardia</taxon>
    </lineage>
</organism>
<dbReference type="KEGG" id="nhu:H0264_27205"/>
<dbReference type="Pfam" id="PF06912">
    <property type="entry name" value="DUF1275"/>
    <property type="match status" value="1"/>
</dbReference>
<dbReference type="PANTHER" id="PTHR37314:SF4">
    <property type="entry name" value="UPF0700 TRANSMEMBRANE PROTEIN YOAK"/>
    <property type="match status" value="1"/>
</dbReference>
<keyword evidence="1" id="KW-0472">Membrane</keyword>
<keyword evidence="3" id="KW-1185">Reference proteome</keyword>
<evidence type="ECO:0000313" key="3">
    <source>
        <dbReference type="Proteomes" id="UP000515512"/>
    </source>
</evidence>
<gene>
    <name evidence="2" type="ORF">H0264_27205</name>
</gene>
<dbReference type="PANTHER" id="PTHR37314">
    <property type="entry name" value="SLR0142 PROTEIN"/>
    <property type="match status" value="1"/>
</dbReference>
<sequence length="224" mass="22915">MPMKHAAIVRFPGGAKPLILLTAATGAMDALVFTCHGQVFASVLTGNFVLLGASVVLPWREFSGPVTVIAGYLLGVLLAARRCRAEDTRRIRRIAQCLLAEAALVVVLAVLAGALGDHVTRTLVLTLASLAMGVQSATVMAADSNSPTTYLTSTFTRFFSDAAVSGTVDPWAAARIAALVAGAGAGVAVGLSLPNWGFALPALLIVAASVFVVRTTAGPVSEGD</sequence>
<keyword evidence="1" id="KW-1133">Transmembrane helix</keyword>